<dbReference type="Pfam" id="PF16944">
    <property type="entry name" value="KCH"/>
    <property type="match status" value="1"/>
</dbReference>
<reference evidence="3 4" key="1">
    <citation type="journal article" date="2018" name="BMC Genomics">
        <title>Genomic evidence for intraspecific hybridization in a clonal and extremely halotolerant yeast.</title>
        <authorList>
            <person name="Gostincar C."/>
            <person name="Stajich J.E."/>
            <person name="Zupancic J."/>
            <person name="Zalar P."/>
            <person name="Gunde-Cimerman N."/>
        </authorList>
    </citation>
    <scope>NUCLEOTIDE SEQUENCE [LARGE SCALE GENOMIC DNA]</scope>
    <source>
        <strain evidence="3 4">EXF-2682</strain>
    </source>
</reference>
<evidence type="ECO:0000313" key="3">
    <source>
        <dbReference type="EMBL" id="RMY77915.1"/>
    </source>
</evidence>
<keyword evidence="2" id="KW-1133">Transmembrane helix</keyword>
<keyword evidence="2" id="KW-0812">Transmembrane</keyword>
<dbReference type="GO" id="GO:0015079">
    <property type="term" value="F:potassium ion transmembrane transporter activity"/>
    <property type="evidence" value="ECO:0007669"/>
    <property type="project" value="InterPro"/>
</dbReference>
<feature type="compositionally biased region" description="Polar residues" evidence="1">
    <location>
        <begin position="460"/>
        <end position="492"/>
    </location>
</feature>
<feature type="compositionally biased region" description="Polar residues" evidence="1">
    <location>
        <begin position="661"/>
        <end position="684"/>
    </location>
</feature>
<feature type="compositionally biased region" description="Basic and acidic residues" evidence="1">
    <location>
        <begin position="285"/>
        <end position="307"/>
    </location>
</feature>
<dbReference type="OrthoDB" id="436496at2759"/>
<gene>
    <name evidence="3" type="ORF">D0863_01008</name>
</gene>
<keyword evidence="2" id="KW-0472">Membrane</keyword>
<feature type="compositionally biased region" description="Basic and acidic residues" evidence="1">
    <location>
        <begin position="363"/>
        <end position="377"/>
    </location>
</feature>
<dbReference type="PANTHER" id="PTHR36424:SF1">
    <property type="entry name" value="LOW AFFINITY K(+) TRANSPORTER 1-RELATED"/>
    <property type="match status" value="1"/>
</dbReference>
<evidence type="ECO:0008006" key="5">
    <source>
        <dbReference type="Google" id="ProtNLM"/>
    </source>
</evidence>
<dbReference type="GO" id="GO:0005886">
    <property type="term" value="C:plasma membrane"/>
    <property type="evidence" value="ECO:0007669"/>
    <property type="project" value="InterPro"/>
</dbReference>
<comment type="caution">
    <text evidence="3">The sequence shown here is derived from an EMBL/GenBank/DDBJ whole genome shotgun (WGS) entry which is preliminary data.</text>
</comment>
<dbReference type="InterPro" id="IPR031606">
    <property type="entry name" value="Kch1/2"/>
</dbReference>
<proteinExistence type="predicted"/>
<feature type="compositionally biased region" description="Polar residues" evidence="1">
    <location>
        <begin position="401"/>
        <end position="411"/>
    </location>
</feature>
<evidence type="ECO:0000256" key="1">
    <source>
        <dbReference type="SAM" id="MobiDB-lite"/>
    </source>
</evidence>
<feature type="transmembrane region" description="Helical" evidence="2">
    <location>
        <begin position="85"/>
        <end position="103"/>
    </location>
</feature>
<dbReference type="AlphaFoldDB" id="A0A3M7EMP9"/>
<feature type="compositionally biased region" description="Pro residues" evidence="1">
    <location>
        <begin position="431"/>
        <end position="440"/>
    </location>
</feature>
<feature type="compositionally biased region" description="Low complexity" evidence="1">
    <location>
        <begin position="751"/>
        <end position="760"/>
    </location>
</feature>
<feature type="compositionally biased region" description="Polar residues" evidence="1">
    <location>
        <begin position="708"/>
        <end position="725"/>
    </location>
</feature>
<dbReference type="VEuPathDB" id="FungiDB:BTJ68_13456"/>
<accession>A0A3M7EMP9</accession>
<evidence type="ECO:0000313" key="4">
    <source>
        <dbReference type="Proteomes" id="UP000269276"/>
    </source>
</evidence>
<feature type="compositionally biased region" description="Low complexity" evidence="1">
    <location>
        <begin position="593"/>
        <end position="602"/>
    </location>
</feature>
<organism evidence="3 4">
    <name type="scientific">Hortaea werneckii</name>
    <name type="common">Black yeast</name>
    <name type="synonym">Cladosporium werneckii</name>
    <dbReference type="NCBI Taxonomy" id="91943"/>
    <lineage>
        <taxon>Eukaryota</taxon>
        <taxon>Fungi</taxon>
        <taxon>Dikarya</taxon>
        <taxon>Ascomycota</taxon>
        <taxon>Pezizomycotina</taxon>
        <taxon>Dothideomycetes</taxon>
        <taxon>Dothideomycetidae</taxon>
        <taxon>Mycosphaerellales</taxon>
        <taxon>Teratosphaeriaceae</taxon>
        <taxon>Hortaea</taxon>
    </lineage>
</organism>
<name>A0A3M7EMP9_HORWE</name>
<sequence length="831" mass="91430">MVCFGGDREKGKALPEQSAKWAFITLSDFKCTSNWTPLAYLWLWIMALIGVAVYAVDTFTAINLLVFNRWSSQIKPAIDFEISKWIFAGCILLSWALAFYEWFRAIRVMKRGGVAEGYMDPLAATLYSMKPPQGWRRFLVFSELTKSKKGVDYVAFFVYFAFNGAVRVILAEGPRQFVNGMTLYAVMQADVIPGANAEHSAFSQFWINLKELAEKDEKQAVILFSMLFTLIIWVISALSLLVAIVLYVVFLWHYIPQQDGRLAVYCKRKIDKRLEKIVEHKVKAAMEEEERKTAKEERKADLRRQKTGELPPPRPVVARQPTLPQIPGGTPDPSKGKEDEKMAGAFGLARHDTSTTVSTLPRYESRPPTRSGSDKAQRQPTLPDASLGFATRPGMPDRTDTQASAWSSAPSYESDAPLLSNAGYGGGRSSPAPPMPPPPAFSRQASEASLGRPMPARQGSHPTVRNQTPVGRMNTFGSQQQQRPFSPMSNAGRSHSRPPPEPRGPPMRSNTGFSFDDQAQPAFNPRAGPTRPYNAPMGPPPRANTADSFRSAPPATRQDSQGSMAPSFSRPMYGSLHSHQSSFSRPTPPPAQPQTTPQGQPTNFTDRPFSPAMNDASNFGLPGAESYEMTPQPTYAAFRTASPAPSISPSEKPSGYVAFNPQHSEAPTPIQLQPNPRRNLTVASHQPGEDGSHFPTTATAPALDIPQRSATAPHTLSANDNSTPFASRAGDNRLTTGYNDILDDYGHDGGSSAPMSSPSPVLEASHTPPHFATMQDEYRPQSSQSAVRRPELPVDVAPRAHTAGPVGLSDQQRQWEYQDRRWQWQGYEGGR</sequence>
<protein>
    <recommendedName>
        <fullName evidence="5">Pheromone-regulated membrane protein 6</fullName>
    </recommendedName>
</protein>
<dbReference type="Proteomes" id="UP000269276">
    <property type="component" value="Unassembled WGS sequence"/>
</dbReference>
<feature type="transmembrane region" description="Helical" evidence="2">
    <location>
        <begin position="42"/>
        <end position="65"/>
    </location>
</feature>
<feature type="transmembrane region" description="Helical" evidence="2">
    <location>
        <begin position="220"/>
        <end position="252"/>
    </location>
</feature>
<evidence type="ECO:0000256" key="2">
    <source>
        <dbReference type="SAM" id="Phobius"/>
    </source>
</evidence>
<dbReference type="EMBL" id="QWIP01000018">
    <property type="protein sequence ID" value="RMY77915.1"/>
    <property type="molecule type" value="Genomic_DNA"/>
</dbReference>
<feature type="compositionally biased region" description="Polar residues" evidence="1">
    <location>
        <begin position="557"/>
        <end position="566"/>
    </location>
</feature>
<feature type="region of interest" description="Disordered" evidence="1">
    <location>
        <begin position="285"/>
        <end position="812"/>
    </location>
</feature>
<dbReference type="PANTHER" id="PTHR36424">
    <property type="entry name" value="PHEROMONE-REGULATED MEMBRANE PROTEIN 6"/>
    <property type="match status" value="1"/>
</dbReference>